<accession>A0A380WCL7</accession>
<dbReference type="RefSeq" id="WP_002717485.1">
    <property type="nucleotide sequence ID" value="NZ_UFSI01000001.1"/>
</dbReference>
<evidence type="ECO:0000313" key="2">
    <source>
        <dbReference type="Proteomes" id="UP000254343"/>
    </source>
</evidence>
<name>A0A380WCL7_AFIFE</name>
<dbReference type="AlphaFoldDB" id="A0A380WCL7"/>
<dbReference type="EMBL" id="UIGB01000001">
    <property type="protein sequence ID" value="SUU86662.1"/>
    <property type="molecule type" value="Genomic_DNA"/>
</dbReference>
<sequence length="54" mass="6219">MAGTVPDLTGLMRRLRSADKELEEPYTRILFFNPAPAGFSISMRKHRERGNKQQ</sequence>
<dbReference type="Proteomes" id="UP000254343">
    <property type="component" value="Unassembled WGS sequence"/>
</dbReference>
<protein>
    <submittedName>
        <fullName evidence="1">Uncharacterized protein</fullName>
    </submittedName>
</protein>
<gene>
    <name evidence="1" type="ORF">NCTC12722_03892</name>
</gene>
<organism evidence="1 2">
    <name type="scientific">Afipia felis</name>
    <name type="common">Cat scratch disease bacillus</name>
    <dbReference type="NCBI Taxonomy" id="1035"/>
    <lineage>
        <taxon>Bacteria</taxon>
        <taxon>Pseudomonadati</taxon>
        <taxon>Pseudomonadota</taxon>
        <taxon>Alphaproteobacteria</taxon>
        <taxon>Hyphomicrobiales</taxon>
        <taxon>Nitrobacteraceae</taxon>
        <taxon>Afipia</taxon>
    </lineage>
</organism>
<proteinExistence type="predicted"/>
<evidence type="ECO:0000313" key="1">
    <source>
        <dbReference type="EMBL" id="SUU86662.1"/>
    </source>
</evidence>
<reference evidence="1 2" key="1">
    <citation type="submission" date="2018-06" db="EMBL/GenBank/DDBJ databases">
        <authorList>
            <consortium name="Pathogen Informatics"/>
            <person name="Doyle S."/>
        </authorList>
    </citation>
    <scope>NUCLEOTIDE SEQUENCE [LARGE SCALE GENOMIC DNA]</scope>
    <source>
        <strain evidence="1 2">NCTC12722</strain>
    </source>
</reference>